<evidence type="ECO:0000313" key="3">
    <source>
        <dbReference type="Proteomes" id="UP000273786"/>
    </source>
</evidence>
<dbReference type="InterPro" id="IPR036291">
    <property type="entry name" value="NAD(P)-bd_dom_sf"/>
</dbReference>
<dbReference type="Proteomes" id="UP000273786">
    <property type="component" value="Unassembled WGS sequence"/>
</dbReference>
<feature type="domain" description="NAD(P)-binding" evidence="1">
    <location>
        <begin position="41"/>
        <end position="232"/>
    </location>
</feature>
<protein>
    <submittedName>
        <fullName evidence="2">NAD-dependent epimerase/dehydratase family protein</fullName>
    </submittedName>
</protein>
<dbReference type="OrthoDB" id="7352421at2"/>
<dbReference type="Gene3D" id="3.40.50.720">
    <property type="entry name" value="NAD(P)-binding Rossmann-like Domain"/>
    <property type="match status" value="1"/>
</dbReference>
<dbReference type="InterPro" id="IPR016040">
    <property type="entry name" value="NAD(P)-bd_dom"/>
</dbReference>
<sequence>MRLCRHKAAARPGRSAGRFPRRTQAGLTTTGRLTMRVLIFGASGATGRALVSAALAEGHTVTAFVRTPGKLAISHERLSVIIGDVADRQAVEGAIAGHDAVLSCLGVGVPLRHDAAVIAGIGFIVEAMQLTGPARLIYQSFLGVRDSRRQLGPLLGGIVVPLVLRHEVADHEAKERLIAQSSLDWTIVRPPKLGNGPATGRFRHGNGIQARSLLPTLARADVAAFMLGQVSDTTYSRKAVALLP</sequence>
<dbReference type="AlphaFoldDB" id="A0A3P3F459"/>
<dbReference type="InterPro" id="IPR051606">
    <property type="entry name" value="Polyketide_Oxido-like"/>
</dbReference>
<dbReference type="GO" id="GO:0004074">
    <property type="term" value="F:biliverdin reductase [NAD(P)H] activity"/>
    <property type="evidence" value="ECO:0007669"/>
    <property type="project" value="TreeGrafter"/>
</dbReference>
<reference evidence="2 3" key="1">
    <citation type="submission" date="2018-11" db="EMBL/GenBank/DDBJ databases">
        <title>the genome of Mesorhizobium tamadayense DSM 28320.</title>
        <authorList>
            <person name="Gao J."/>
        </authorList>
    </citation>
    <scope>NUCLEOTIDE SEQUENCE [LARGE SCALE GENOMIC DNA]</scope>
    <source>
        <strain evidence="2 3">DSM 28320</strain>
    </source>
</reference>
<evidence type="ECO:0000259" key="1">
    <source>
        <dbReference type="Pfam" id="PF13460"/>
    </source>
</evidence>
<organism evidence="2 3">
    <name type="scientific">Mesorhizobium tamadayense</name>
    <dbReference type="NCBI Taxonomy" id="425306"/>
    <lineage>
        <taxon>Bacteria</taxon>
        <taxon>Pseudomonadati</taxon>
        <taxon>Pseudomonadota</taxon>
        <taxon>Alphaproteobacteria</taxon>
        <taxon>Hyphomicrobiales</taxon>
        <taxon>Phyllobacteriaceae</taxon>
        <taxon>Mesorhizobium</taxon>
    </lineage>
</organism>
<comment type="caution">
    <text evidence="2">The sequence shown here is derived from an EMBL/GenBank/DDBJ whole genome shotgun (WGS) entry which is preliminary data.</text>
</comment>
<accession>A0A3P3F459</accession>
<dbReference type="PANTHER" id="PTHR43355:SF2">
    <property type="entry name" value="FLAVIN REDUCTASE (NADPH)"/>
    <property type="match status" value="1"/>
</dbReference>
<dbReference type="GO" id="GO:0042602">
    <property type="term" value="F:riboflavin reductase (NADPH) activity"/>
    <property type="evidence" value="ECO:0007669"/>
    <property type="project" value="TreeGrafter"/>
</dbReference>
<keyword evidence="3" id="KW-1185">Reference proteome</keyword>
<dbReference type="PANTHER" id="PTHR43355">
    <property type="entry name" value="FLAVIN REDUCTASE (NADPH)"/>
    <property type="match status" value="1"/>
</dbReference>
<gene>
    <name evidence="2" type="ORF">EH240_29700</name>
</gene>
<evidence type="ECO:0000313" key="2">
    <source>
        <dbReference type="EMBL" id="RRH93423.1"/>
    </source>
</evidence>
<name>A0A3P3F459_9HYPH</name>
<dbReference type="SUPFAM" id="SSF51735">
    <property type="entry name" value="NAD(P)-binding Rossmann-fold domains"/>
    <property type="match status" value="1"/>
</dbReference>
<proteinExistence type="predicted"/>
<dbReference type="Pfam" id="PF13460">
    <property type="entry name" value="NAD_binding_10"/>
    <property type="match status" value="1"/>
</dbReference>
<dbReference type="EMBL" id="RQXT01000051">
    <property type="protein sequence ID" value="RRH93423.1"/>
    <property type="molecule type" value="Genomic_DNA"/>
</dbReference>